<dbReference type="AlphaFoldDB" id="A0A127EGI7"/>
<keyword evidence="1" id="KW-1133">Transmembrane helix</keyword>
<keyword evidence="1" id="KW-0812">Transmembrane</keyword>
<evidence type="ECO:0000256" key="1">
    <source>
        <dbReference type="SAM" id="Phobius"/>
    </source>
</evidence>
<organism evidence="2 3">
    <name type="scientific">Clostridium perfringens</name>
    <dbReference type="NCBI Taxonomy" id="1502"/>
    <lineage>
        <taxon>Bacteria</taxon>
        <taxon>Bacillati</taxon>
        <taxon>Bacillota</taxon>
        <taxon>Clostridia</taxon>
        <taxon>Eubacteriales</taxon>
        <taxon>Clostridiaceae</taxon>
        <taxon>Clostridium</taxon>
    </lineage>
</organism>
<dbReference type="EMBL" id="CP010994">
    <property type="protein sequence ID" value="AMN35047.1"/>
    <property type="molecule type" value="Genomic_DNA"/>
</dbReference>
<protein>
    <submittedName>
        <fullName evidence="2">Uncharacterized protein</fullName>
    </submittedName>
</protein>
<reference evidence="2 3" key="1">
    <citation type="journal article" date="2016" name="PLoS ONE">
        <title>Plasmid Characterization and Chromosome Analysis of Two netF+ Clostridium perfringens Isolates Associated with Foal and Canine Necrotizing Enteritis.</title>
        <authorList>
            <person name="Mehdizadeh Gohari I."/>
            <person name="Kropinski A.M."/>
            <person name="Weese S.J."/>
            <person name="Parreira V.R."/>
            <person name="Whitehead A.E."/>
            <person name="Boerlin P."/>
            <person name="Prescott J.F."/>
        </authorList>
    </citation>
    <scope>NUCLEOTIDE SEQUENCE [LARGE SCALE GENOMIC DNA]</scope>
    <source>
        <strain evidence="2 3">JP838</strain>
    </source>
</reference>
<evidence type="ECO:0000313" key="3">
    <source>
        <dbReference type="Proteomes" id="UP000070260"/>
    </source>
</evidence>
<feature type="transmembrane region" description="Helical" evidence="1">
    <location>
        <begin position="53"/>
        <end position="72"/>
    </location>
</feature>
<keyword evidence="1" id="KW-0472">Membrane</keyword>
<dbReference type="RefSeq" id="WP_061426812.1">
    <property type="nucleotide sequence ID" value="NZ_CATNZO010000001.1"/>
</dbReference>
<gene>
    <name evidence="2" type="ORF">JFP838_04530</name>
</gene>
<evidence type="ECO:0000313" key="2">
    <source>
        <dbReference type="EMBL" id="AMN35047.1"/>
    </source>
</evidence>
<name>A0A127EGI7_CLOPF</name>
<proteinExistence type="predicted"/>
<accession>A0A127EGI7</accession>
<sequence length="79" mass="8824">MNKEPNTKLLLCILGSIILILLQLPIIHAALFNIFGGGSGANEFTHLLYNLRNLLSFIGTILLIFFSTALIFKNINFFN</sequence>
<dbReference type="Proteomes" id="UP000070260">
    <property type="component" value="Chromosome"/>
</dbReference>
<dbReference type="PATRIC" id="fig|1502.177.peg.897"/>